<dbReference type="InterPro" id="IPR020806">
    <property type="entry name" value="PKS_PP-bd"/>
</dbReference>
<keyword evidence="3" id="KW-0596">Phosphopantetheine</keyword>
<dbReference type="Gene3D" id="2.30.38.10">
    <property type="entry name" value="Luciferase, Domain 3"/>
    <property type="match status" value="1"/>
</dbReference>
<comment type="cofactor">
    <cofactor evidence="1">
        <name>pantetheine 4'-phosphate</name>
        <dbReference type="ChEBI" id="CHEBI:47942"/>
    </cofactor>
</comment>
<dbReference type="Gene3D" id="3.40.50.1820">
    <property type="entry name" value="alpha/beta hydrolase"/>
    <property type="match status" value="1"/>
</dbReference>
<dbReference type="PANTHER" id="PTHR45527">
    <property type="entry name" value="NONRIBOSOMAL PEPTIDE SYNTHETASE"/>
    <property type="match status" value="1"/>
</dbReference>
<dbReference type="PROSITE" id="PS50075">
    <property type="entry name" value="CARRIER"/>
    <property type="match status" value="1"/>
</dbReference>
<dbReference type="Gene3D" id="3.30.559.30">
    <property type="entry name" value="Nonribosomal peptide synthetase, condensation domain"/>
    <property type="match status" value="1"/>
</dbReference>
<dbReference type="Pfam" id="PF00501">
    <property type="entry name" value="AMP-binding"/>
    <property type="match status" value="1"/>
</dbReference>
<dbReference type="GO" id="GO:0044550">
    <property type="term" value="P:secondary metabolite biosynthetic process"/>
    <property type="evidence" value="ECO:0007669"/>
    <property type="project" value="UniProtKB-ARBA"/>
</dbReference>
<dbReference type="Gene3D" id="3.30.559.10">
    <property type="entry name" value="Chloramphenicol acetyltransferase-like domain"/>
    <property type="match status" value="1"/>
</dbReference>
<dbReference type="SMART" id="SM00823">
    <property type="entry name" value="PKS_PP"/>
    <property type="match status" value="1"/>
</dbReference>
<dbReference type="AlphaFoldDB" id="A0A8J7HK32"/>
<evidence type="ECO:0000313" key="6">
    <source>
        <dbReference type="EMBL" id="MBH8554250.1"/>
    </source>
</evidence>
<dbReference type="InterPro" id="IPR020845">
    <property type="entry name" value="AMP-binding_CS"/>
</dbReference>
<dbReference type="InterPro" id="IPR036736">
    <property type="entry name" value="ACP-like_sf"/>
</dbReference>
<dbReference type="InterPro" id="IPR009081">
    <property type="entry name" value="PP-bd_ACP"/>
</dbReference>
<dbReference type="GO" id="GO:0003824">
    <property type="term" value="F:catalytic activity"/>
    <property type="evidence" value="ECO:0007669"/>
    <property type="project" value="InterPro"/>
</dbReference>
<dbReference type="Proteomes" id="UP000599391">
    <property type="component" value="Unassembled WGS sequence"/>
</dbReference>
<dbReference type="FunFam" id="3.40.50.12780:FF:000012">
    <property type="entry name" value="Non-ribosomal peptide synthetase"/>
    <property type="match status" value="1"/>
</dbReference>
<dbReference type="InterPro" id="IPR045851">
    <property type="entry name" value="AMP-bd_C_sf"/>
</dbReference>
<dbReference type="Pfam" id="PF13193">
    <property type="entry name" value="AMP-binding_C"/>
    <property type="match status" value="1"/>
</dbReference>
<dbReference type="InterPro" id="IPR029058">
    <property type="entry name" value="AB_hydrolase_fold"/>
</dbReference>
<dbReference type="InterPro" id="IPR023213">
    <property type="entry name" value="CAT-like_dom_sf"/>
</dbReference>
<evidence type="ECO:0000256" key="3">
    <source>
        <dbReference type="ARBA" id="ARBA00022450"/>
    </source>
</evidence>
<comment type="caution">
    <text evidence="6">The sequence shown here is derived from an EMBL/GenBank/DDBJ whole genome shotgun (WGS) entry which is preliminary data.</text>
</comment>
<dbReference type="PROSITE" id="PS00012">
    <property type="entry name" value="PHOSPHOPANTETHEINE"/>
    <property type="match status" value="1"/>
</dbReference>
<dbReference type="InterPro" id="IPR006162">
    <property type="entry name" value="Ppantetheine_attach_site"/>
</dbReference>
<dbReference type="RefSeq" id="WP_214440493.1">
    <property type="nucleotide sequence ID" value="NZ_JAECZB010000067.1"/>
</dbReference>
<dbReference type="InterPro" id="IPR010071">
    <property type="entry name" value="AA_adenyl_dom"/>
</dbReference>
<organism evidence="6 7">
    <name type="scientific">Atlanticothrix silvestris CENA357</name>
    <dbReference type="NCBI Taxonomy" id="1725252"/>
    <lineage>
        <taxon>Bacteria</taxon>
        <taxon>Bacillati</taxon>
        <taxon>Cyanobacteriota</taxon>
        <taxon>Cyanophyceae</taxon>
        <taxon>Nostocales</taxon>
        <taxon>Nodulariaceae</taxon>
        <taxon>Atlanticothrix</taxon>
        <taxon>Atlanticothrix silvestris</taxon>
    </lineage>
</organism>
<dbReference type="EMBL" id="JAECZB010000067">
    <property type="protein sequence ID" value="MBH8554250.1"/>
    <property type="molecule type" value="Genomic_DNA"/>
</dbReference>
<dbReference type="InterPro" id="IPR025110">
    <property type="entry name" value="AMP-bd_C"/>
</dbReference>
<proteinExistence type="inferred from homology"/>
<dbReference type="FunFam" id="3.40.50.980:FF:000001">
    <property type="entry name" value="Non-ribosomal peptide synthetase"/>
    <property type="match status" value="1"/>
</dbReference>
<dbReference type="GO" id="GO:0008610">
    <property type="term" value="P:lipid biosynthetic process"/>
    <property type="evidence" value="ECO:0007669"/>
    <property type="project" value="UniProtKB-ARBA"/>
</dbReference>
<dbReference type="Gene3D" id="3.30.300.30">
    <property type="match status" value="1"/>
</dbReference>
<name>A0A8J7HK32_9CYAN</name>
<dbReference type="Gene3D" id="3.40.50.980">
    <property type="match status" value="2"/>
</dbReference>
<comment type="similarity">
    <text evidence="2">Belongs to the ATP-dependent AMP-binding enzyme family.</text>
</comment>
<dbReference type="InterPro" id="IPR001242">
    <property type="entry name" value="Condensation_dom"/>
</dbReference>
<protein>
    <submittedName>
        <fullName evidence="6">Amino acid adenylation domain-containing protein</fullName>
    </submittedName>
</protein>
<feature type="domain" description="Carrier" evidence="5">
    <location>
        <begin position="952"/>
        <end position="1027"/>
    </location>
</feature>
<dbReference type="FunFam" id="3.30.300.30:FF:000010">
    <property type="entry name" value="Enterobactin synthetase component F"/>
    <property type="match status" value="1"/>
</dbReference>
<dbReference type="PROSITE" id="PS00455">
    <property type="entry name" value="AMP_BINDING"/>
    <property type="match status" value="1"/>
</dbReference>
<evidence type="ECO:0000256" key="2">
    <source>
        <dbReference type="ARBA" id="ARBA00006432"/>
    </source>
</evidence>
<dbReference type="InterPro" id="IPR000873">
    <property type="entry name" value="AMP-dep_synth/lig_dom"/>
</dbReference>
<keyword evidence="7" id="KW-1185">Reference proteome</keyword>
<evidence type="ECO:0000259" key="5">
    <source>
        <dbReference type="PROSITE" id="PS50075"/>
    </source>
</evidence>
<evidence type="ECO:0000313" key="7">
    <source>
        <dbReference type="Proteomes" id="UP000599391"/>
    </source>
</evidence>
<evidence type="ECO:0000256" key="1">
    <source>
        <dbReference type="ARBA" id="ARBA00001957"/>
    </source>
</evidence>
<dbReference type="SUPFAM" id="SSF47336">
    <property type="entry name" value="ACP-like"/>
    <property type="match status" value="1"/>
</dbReference>
<dbReference type="GO" id="GO:0043041">
    <property type="term" value="P:amino acid activation for nonribosomal peptide biosynthetic process"/>
    <property type="evidence" value="ECO:0007669"/>
    <property type="project" value="TreeGrafter"/>
</dbReference>
<dbReference type="Pfam" id="PF00550">
    <property type="entry name" value="PP-binding"/>
    <property type="match status" value="1"/>
</dbReference>
<dbReference type="NCBIfam" id="TIGR01733">
    <property type="entry name" value="AA-adenyl-dom"/>
    <property type="match status" value="1"/>
</dbReference>
<reference evidence="6 7" key="1">
    <citation type="journal article" date="2021" name="Int. J. Syst. Evol. Microbiol.">
        <title>Amazonocrinis nigriterrae gen. nov., sp. nov., Atlanticothrix silvestris gen. nov., sp. nov. and Dendronalium phyllosphericum gen. nov., sp. nov., nostocacean cyanobacteria from Brazilian environments.</title>
        <authorList>
            <person name="Alvarenga D.O."/>
            <person name="Andreote A.P.D."/>
            <person name="Branco L.H.Z."/>
            <person name="Delbaje E."/>
            <person name="Cruz R.B."/>
            <person name="Varani A.M."/>
            <person name="Fiore M.F."/>
        </authorList>
    </citation>
    <scope>NUCLEOTIDE SEQUENCE [LARGE SCALE GENOMIC DNA]</scope>
    <source>
        <strain evidence="6 7">CENA357</strain>
    </source>
</reference>
<dbReference type="SUPFAM" id="SSF56801">
    <property type="entry name" value="Acetyl-CoA synthetase-like"/>
    <property type="match status" value="1"/>
</dbReference>
<accession>A0A8J7HK32</accession>
<dbReference type="FunFam" id="1.10.1200.10:FF:000005">
    <property type="entry name" value="Nonribosomal peptide synthetase 1"/>
    <property type="match status" value="1"/>
</dbReference>
<sequence>MTAATIEGFQLSPQQKYLWNLQRSQPQTYRIQVNVKITGNLDIDVLKAALQNIIQDYELFRTNFKCLPEMDIPMQVIQSESSILWLPEHDLSSQTFAEQQNTIKAIFTELLRIPFDFAQSNFLYASLIKLSTQKYILILGLPAILADTTTIRNLLAEISRYYTGCIAQEPLQYADIATWQNELLAETTTEIGREYWRNQKIVEGHKLPYTKESDKNLDFHPQCCRWEIDDALLAKINKQAQSEKASFLLACWQILLWHLTQENNIAIATAVDGRKYEELHSALGLLTQYLPIVSQLNETNTFSDVWQQVKDSLREIYKWQESFTWQGSTASNFLPFCFEFDSICTNFKTDHVSFAIDEIYTCSNRFHVKLSGIRRENSLVMEFHYDANLLSEQYILRLVSQFQTLLQSVLAQPQTLIGKLEILSAEEKHLLLVDFNQTQTDYPQDKCVHQLFAEQVQKTPNNIAVVFGEQQLTYAELNTRANQLAHHLQKLGVGAEVLVGLCCDRSFDMLIGILAILKAGGAYVPLDPTYPQERLSFMLQDSQVSVLLTQQKLLSRLPQYPTHTLCIDTEWPQSESQENPLSSVHPANLAYVIYTSGSTGKPKGTMIPHQGLVNYLSWSTQAYAVAQGSGAPVNSSIGFDATITSLFSPLLVGQKVVLLEEEQEIEALSTILSSQSNFSLVKITPAHLEILSQLLPQERTTQQTRALIIGGEALLGKTLAFWQTYAPDTRLINEYGPTETVVGCCVYEASAETYLPGAVPIGRPIANTQLYILNQHLQPVPIGVSGELYIGGAGVARGYLNRPELTAEKFISNLFSQEPGSRMYKTGDLARYLEDGTIEYLGRIDNQVKIRGFRVELGEIESLLSQYPNVRSQAVIVREDQPGDQRLVAYIVPDTEKPTPKDLRNFLQTQLPEYMIPSVFVILEALPLTTNGKVNRQALPAPEQIRTQIYVAPRTSAEEIVTGIWAEVLGITQVGIDDNFFDLGGHSLLATQVIARLRQIFQVELPLRGLFDAPTPEMMVHLIANMLGERAIVEEIAQTWQELAQLSPEEMAAMLSR</sequence>
<dbReference type="FunFam" id="2.30.38.10:FF:000001">
    <property type="entry name" value="Non-ribosomal peptide synthetase PvdI"/>
    <property type="match status" value="1"/>
</dbReference>
<dbReference type="GO" id="GO:0031177">
    <property type="term" value="F:phosphopantetheine binding"/>
    <property type="evidence" value="ECO:0007669"/>
    <property type="project" value="InterPro"/>
</dbReference>
<dbReference type="PANTHER" id="PTHR45527:SF14">
    <property type="entry name" value="PLIPASTATIN SYNTHASE SUBUNIT B"/>
    <property type="match status" value="1"/>
</dbReference>
<keyword evidence="4" id="KW-0597">Phosphoprotein</keyword>
<dbReference type="Pfam" id="PF00668">
    <property type="entry name" value="Condensation"/>
    <property type="match status" value="1"/>
</dbReference>
<dbReference type="SUPFAM" id="SSF52777">
    <property type="entry name" value="CoA-dependent acyltransferases"/>
    <property type="match status" value="2"/>
</dbReference>
<evidence type="ECO:0000256" key="4">
    <source>
        <dbReference type="ARBA" id="ARBA00022553"/>
    </source>
</evidence>
<dbReference type="CDD" id="cd05930">
    <property type="entry name" value="A_NRPS"/>
    <property type="match status" value="1"/>
</dbReference>
<dbReference type="GO" id="GO:0005829">
    <property type="term" value="C:cytosol"/>
    <property type="evidence" value="ECO:0007669"/>
    <property type="project" value="TreeGrafter"/>
</dbReference>
<gene>
    <name evidence="6" type="ORF">I8751_18140</name>
</gene>